<dbReference type="AlphaFoldDB" id="A0A2N5IQ87"/>
<reference evidence="4 5" key="1">
    <citation type="submission" date="2017-07" db="EMBL/GenBank/DDBJ databases">
        <title>Bifidobacterium novel species.</title>
        <authorList>
            <person name="Lugli G.A."/>
            <person name="Milani C."/>
            <person name="Duranti S."/>
            <person name="Mangifesta M."/>
        </authorList>
    </citation>
    <scope>NUCLEOTIDE SEQUENCE [LARGE SCALE GENOMIC DNA]</scope>
    <source>
        <strain evidence="4 5">45</strain>
    </source>
</reference>
<comment type="caution">
    <text evidence="4">The sequence shown here is derived from an EMBL/GenBank/DDBJ whole genome shotgun (WGS) entry which is preliminary data.</text>
</comment>
<accession>A0A2N5IQ87</accession>
<gene>
    <name evidence="4" type="ORF">Tam1G_1845</name>
</gene>
<feature type="domain" description="YdbS-like PH" evidence="3">
    <location>
        <begin position="279"/>
        <end position="332"/>
    </location>
</feature>
<evidence type="ECO:0000313" key="5">
    <source>
        <dbReference type="Proteomes" id="UP000234855"/>
    </source>
</evidence>
<dbReference type="Pfam" id="PF03703">
    <property type="entry name" value="bPH_2"/>
    <property type="match status" value="2"/>
</dbReference>
<evidence type="ECO:0000313" key="4">
    <source>
        <dbReference type="EMBL" id="PLS24117.1"/>
    </source>
</evidence>
<evidence type="ECO:0000259" key="3">
    <source>
        <dbReference type="Pfam" id="PF03703"/>
    </source>
</evidence>
<keyword evidence="2" id="KW-1133">Transmembrane helix</keyword>
<evidence type="ECO:0000256" key="1">
    <source>
        <dbReference type="SAM" id="MobiDB-lite"/>
    </source>
</evidence>
<feature type="transmembrane region" description="Helical" evidence="2">
    <location>
        <begin position="457"/>
        <end position="473"/>
    </location>
</feature>
<dbReference type="InterPro" id="IPR005182">
    <property type="entry name" value="YdbS-like_PH"/>
</dbReference>
<dbReference type="EMBL" id="NMWV01000026">
    <property type="protein sequence ID" value="PLS24117.1"/>
    <property type="molecule type" value="Genomic_DNA"/>
</dbReference>
<sequence length="571" mass="62535">MCHTWHRLHPASLIIGVIETAKGIIGLFFALLFIARRHLSVTTIALIFLSVLFVALCQPIVTWLTTRYQLGSGKLSFKSGLLFRKNRTISYGSIHAINSSQPIYLQPFGVVRLTVSAAGAADTDIRLDAVPAALQAELERLRAQSQSTVVASTIAAVGTSEPSAHADAAIDSPQHTDQSGAPAMEPALGNPSRTPLFRASVGDILLFAITDIGFLAAALVVYGFVQQVQDVLPRNLMHEAERSVATALTSGVFSAVLLVLACVALLMVVSIVTSLLRFYGFEVWRRGDDLVVVRGLLTRHTTTIPVSRIQTVTIRQSMLRRPFHLCSVGLGLSSSVANGNSEGSGASAAQILPVISTHRVHAVLHEILPEWGLSEVSIVFAGQRQRASSASSTIVAEHTEASAYTPRLHYTGRGLLRYYLTLPVVATLVTTLAVWLGSDAHAAVALRTWCAVPDLGWTWWLVSAPIALGWWWIMCRLLRARNEGFALFGAGDAFQCSARILVTGALRLTRYELITRRARVQSITRYTTLWREPRGIERVQMSLFVMNGINELRFMFLHRADAEALQRWVEQ</sequence>
<name>A0A2N5IQ87_9BIFI</name>
<dbReference type="PANTHER" id="PTHR34473">
    <property type="entry name" value="UPF0699 TRANSMEMBRANE PROTEIN YDBS"/>
    <property type="match status" value="1"/>
</dbReference>
<feature type="transmembrane region" description="Helical" evidence="2">
    <location>
        <begin position="41"/>
        <end position="64"/>
    </location>
</feature>
<dbReference type="InterPro" id="IPR014529">
    <property type="entry name" value="UCP026631"/>
</dbReference>
<feature type="transmembrane region" description="Helical" evidence="2">
    <location>
        <begin position="204"/>
        <end position="225"/>
    </location>
</feature>
<dbReference type="Proteomes" id="UP000234855">
    <property type="component" value="Unassembled WGS sequence"/>
</dbReference>
<feature type="transmembrane region" description="Helical" evidence="2">
    <location>
        <begin position="416"/>
        <end position="437"/>
    </location>
</feature>
<dbReference type="PIRSF" id="PIRSF026631">
    <property type="entry name" value="UCP026631"/>
    <property type="match status" value="1"/>
</dbReference>
<proteinExistence type="predicted"/>
<feature type="transmembrane region" description="Helical" evidence="2">
    <location>
        <begin position="245"/>
        <end position="276"/>
    </location>
</feature>
<keyword evidence="2" id="KW-0812">Transmembrane</keyword>
<evidence type="ECO:0000256" key="2">
    <source>
        <dbReference type="SAM" id="Phobius"/>
    </source>
</evidence>
<dbReference type="PANTHER" id="PTHR34473:SF2">
    <property type="entry name" value="UPF0699 TRANSMEMBRANE PROTEIN YDBT"/>
    <property type="match status" value="1"/>
</dbReference>
<feature type="transmembrane region" description="Helical" evidence="2">
    <location>
        <begin position="12"/>
        <end position="35"/>
    </location>
</feature>
<keyword evidence="2" id="KW-0472">Membrane</keyword>
<organism evidence="4 5">
    <name type="scientific">Bifidobacterium imperatoris</name>
    <dbReference type="NCBI Taxonomy" id="2020965"/>
    <lineage>
        <taxon>Bacteria</taxon>
        <taxon>Bacillati</taxon>
        <taxon>Actinomycetota</taxon>
        <taxon>Actinomycetes</taxon>
        <taxon>Bifidobacteriales</taxon>
        <taxon>Bifidobacteriaceae</taxon>
        <taxon>Bifidobacterium</taxon>
    </lineage>
</organism>
<feature type="domain" description="YdbS-like PH" evidence="3">
    <location>
        <begin position="63"/>
        <end position="135"/>
    </location>
</feature>
<feature type="region of interest" description="Disordered" evidence="1">
    <location>
        <begin position="165"/>
        <end position="189"/>
    </location>
</feature>
<protein>
    <submittedName>
        <fullName evidence="4">Bacterial PH domain-containing protein</fullName>
    </submittedName>
</protein>